<keyword evidence="5" id="KW-0411">Iron-sulfur</keyword>
<dbReference type="InterPro" id="IPR015931">
    <property type="entry name" value="Acnase/IPM_dHydase_lsu_aba_1/3"/>
</dbReference>
<dbReference type="InterPro" id="IPR001030">
    <property type="entry name" value="Acoase/IPM_deHydtase_lsu_aba"/>
</dbReference>
<keyword evidence="4" id="KW-0408">Iron</keyword>
<dbReference type="GO" id="GO:0046872">
    <property type="term" value="F:metal ion binding"/>
    <property type="evidence" value="ECO:0007669"/>
    <property type="project" value="UniProtKB-KW"/>
</dbReference>
<organism evidence="10 11">
    <name type="scientific">Cytobacillus oceanisediminis</name>
    <dbReference type="NCBI Taxonomy" id="665099"/>
    <lineage>
        <taxon>Bacteria</taxon>
        <taxon>Bacillati</taxon>
        <taxon>Bacillota</taxon>
        <taxon>Bacilli</taxon>
        <taxon>Bacillales</taxon>
        <taxon>Bacillaceae</taxon>
        <taxon>Cytobacillus</taxon>
    </lineage>
</organism>
<evidence type="ECO:0000313" key="10">
    <source>
        <dbReference type="EMBL" id="TWH85979.1"/>
    </source>
</evidence>
<dbReference type="EMBL" id="VLKI01000007">
    <property type="protein sequence ID" value="TWH85979.1"/>
    <property type="molecule type" value="Genomic_DNA"/>
</dbReference>
<evidence type="ECO:0000256" key="1">
    <source>
        <dbReference type="ARBA" id="ARBA00004717"/>
    </source>
</evidence>
<evidence type="ECO:0000256" key="3">
    <source>
        <dbReference type="ARBA" id="ARBA00022723"/>
    </source>
</evidence>
<dbReference type="GO" id="GO:0003994">
    <property type="term" value="F:aconitate hydratase activity"/>
    <property type="evidence" value="ECO:0007669"/>
    <property type="project" value="UniProtKB-EC"/>
</dbReference>
<evidence type="ECO:0000313" key="11">
    <source>
        <dbReference type="Proteomes" id="UP000318667"/>
    </source>
</evidence>
<protein>
    <recommendedName>
        <fullName evidence="2">aconitate hydratase</fullName>
        <ecNumber evidence="2">4.2.1.3</ecNumber>
    </recommendedName>
    <alternativeName>
        <fullName evidence="8">Iron-responsive protein-like</fullName>
    </alternativeName>
    <alternativeName>
        <fullName evidence="7">RNA-binding protein</fullName>
    </alternativeName>
</protein>
<dbReference type="InterPro" id="IPR006249">
    <property type="entry name" value="Aconitase/IRP2"/>
</dbReference>
<dbReference type="SUPFAM" id="SSF53732">
    <property type="entry name" value="Aconitase iron-sulfur domain"/>
    <property type="match status" value="1"/>
</dbReference>
<keyword evidence="11" id="KW-1185">Reference proteome</keyword>
<evidence type="ECO:0000256" key="2">
    <source>
        <dbReference type="ARBA" id="ARBA00012926"/>
    </source>
</evidence>
<dbReference type="Pfam" id="PF00330">
    <property type="entry name" value="Aconitase"/>
    <property type="match status" value="1"/>
</dbReference>
<gene>
    <name evidence="10" type="ORF">IQ19_02920</name>
</gene>
<comment type="catalytic activity">
    <reaction evidence="6">
        <text>citrate = D-threo-isocitrate</text>
        <dbReference type="Rhea" id="RHEA:10336"/>
        <dbReference type="ChEBI" id="CHEBI:15562"/>
        <dbReference type="ChEBI" id="CHEBI:16947"/>
        <dbReference type="EC" id="4.2.1.3"/>
    </reaction>
</comment>
<comment type="caution">
    <text evidence="10">The sequence shown here is derived from an EMBL/GenBank/DDBJ whole genome shotgun (WGS) entry which is preliminary data.</text>
</comment>
<evidence type="ECO:0000256" key="7">
    <source>
        <dbReference type="ARBA" id="ARBA00031081"/>
    </source>
</evidence>
<name>A0A562JS33_9BACI</name>
<accession>A0A562JS33</accession>
<comment type="pathway">
    <text evidence="1">Carbohydrate metabolism; tricarboxylic acid cycle; isocitrate from oxaloacetate: step 2/2.</text>
</comment>
<evidence type="ECO:0000256" key="6">
    <source>
        <dbReference type="ARBA" id="ARBA00023501"/>
    </source>
</evidence>
<sequence length="85" mass="9640">MGYFPVDHETLSYLRFIGHTEKHVSLVEAYYKAQGMFVSENSEDPVYSEIIELDLSTLVPCLAGPKRPQDQIPISTMKQSYKEAA</sequence>
<dbReference type="AlphaFoldDB" id="A0A562JS33"/>
<dbReference type="Gene3D" id="3.30.499.10">
    <property type="entry name" value="Aconitase, domain 3"/>
    <property type="match status" value="1"/>
</dbReference>
<feature type="domain" description="Aconitase/3-isopropylmalate dehydratase large subunit alpha/beta/alpha" evidence="9">
    <location>
        <begin position="1"/>
        <end position="79"/>
    </location>
</feature>
<evidence type="ECO:0000256" key="8">
    <source>
        <dbReference type="ARBA" id="ARBA00031977"/>
    </source>
</evidence>
<dbReference type="Proteomes" id="UP000318667">
    <property type="component" value="Unassembled WGS sequence"/>
</dbReference>
<dbReference type="InterPro" id="IPR036008">
    <property type="entry name" value="Aconitase_4Fe-4S_dom"/>
</dbReference>
<evidence type="ECO:0000259" key="9">
    <source>
        <dbReference type="Pfam" id="PF00330"/>
    </source>
</evidence>
<proteinExistence type="predicted"/>
<reference evidence="10 11" key="1">
    <citation type="journal article" date="2015" name="Stand. Genomic Sci.">
        <title>Genomic Encyclopedia of Bacterial and Archaeal Type Strains, Phase III: the genomes of soil and plant-associated and newly described type strains.</title>
        <authorList>
            <person name="Whitman W.B."/>
            <person name="Woyke T."/>
            <person name="Klenk H.P."/>
            <person name="Zhou Y."/>
            <person name="Lilburn T.G."/>
            <person name="Beck B.J."/>
            <person name="De Vos P."/>
            <person name="Vandamme P."/>
            <person name="Eisen J.A."/>
            <person name="Garrity G."/>
            <person name="Hugenholtz P."/>
            <person name="Kyrpides N.C."/>
        </authorList>
    </citation>
    <scope>NUCLEOTIDE SEQUENCE [LARGE SCALE GENOMIC DNA]</scope>
    <source>
        <strain evidence="10 11">CGMCC 1.10115</strain>
    </source>
</reference>
<dbReference type="GO" id="GO:0051536">
    <property type="term" value="F:iron-sulfur cluster binding"/>
    <property type="evidence" value="ECO:0007669"/>
    <property type="project" value="UniProtKB-KW"/>
</dbReference>
<keyword evidence="3" id="KW-0479">Metal-binding</keyword>
<dbReference type="EC" id="4.2.1.3" evidence="2"/>
<evidence type="ECO:0000256" key="5">
    <source>
        <dbReference type="ARBA" id="ARBA00023014"/>
    </source>
</evidence>
<dbReference type="PANTHER" id="PTHR11670">
    <property type="entry name" value="ACONITASE/IRON-RESPONSIVE ELEMENT FAMILY MEMBER"/>
    <property type="match status" value="1"/>
</dbReference>
<evidence type="ECO:0000256" key="4">
    <source>
        <dbReference type="ARBA" id="ARBA00023004"/>
    </source>
</evidence>